<comment type="subcellular location">
    <subcellularLocation>
        <location evidence="1">Nucleus</location>
    </subcellularLocation>
</comment>
<dbReference type="Proteomes" id="UP000489600">
    <property type="component" value="Unassembled WGS sequence"/>
</dbReference>
<dbReference type="Gene3D" id="2.20.25.80">
    <property type="entry name" value="WRKY domain"/>
    <property type="match status" value="1"/>
</dbReference>
<evidence type="ECO:0000256" key="3">
    <source>
        <dbReference type="ARBA" id="ARBA00023125"/>
    </source>
</evidence>
<dbReference type="AlphaFoldDB" id="A0A565B2V8"/>
<evidence type="ECO:0000313" key="9">
    <source>
        <dbReference type="Proteomes" id="UP000489600"/>
    </source>
</evidence>
<comment type="caution">
    <text evidence="8">The sequence shown here is derived from an EMBL/GenBank/DDBJ whole genome shotgun (WGS) entry which is preliminary data.</text>
</comment>
<sequence length="148" mass="17104">MEDMCQVLFPCSSSVDHGLSGYDTQCAAQTTASSLSHHNSNEEEKHKIRKKKEREPRFAFQTRSQVDILDDGYRWRKYGQKAVKNNPFPRSYYKCTQQGCRVKKQVQRLSGDEGVVVTTYQGVHTHPVDKPSDNFHHILTQMHIFPSF</sequence>
<accession>A0A565B2V8</accession>
<keyword evidence="3" id="KW-0238">DNA-binding</keyword>
<evidence type="ECO:0000259" key="7">
    <source>
        <dbReference type="PROSITE" id="PS50811"/>
    </source>
</evidence>
<reference evidence="8" key="1">
    <citation type="submission" date="2019-07" db="EMBL/GenBank/DDBJ databases">
        <authorList>
            <person name="Dittberner H."/>
        </authorList>
    </citation>
    <scope>NUCLEOTIDE SEQUENCE [LARGE SCALE GENOMIC DNA]</scope>
</reference>
<keyword evidence="4" id="KW-0804">Transcription</keyword>
<keyword evidence="2" id="KW-0805">Transcription regulation</keyword>
<evidence type="ECO:0000313" key="8">
    <source>
        <dbReference type="EMBL" id="VVA96008.1"/>
    </source>
</evidence>
<evidence type="ECO:0000256" key="2">
    <source>
        <dbReference type="ARBA" id="ARBA00023015"/>
    </source>
</evidence>
<evidence type="ECO:0000256" key="6">
    <source>
        <dbReference type="SAM" id="MobiDB-lite"/>
    </source>
</evidence>
<keyword evidence="5" id="KW-0539">Nucleus</keyword>
<name>A0A565B2V8_9BRAS</name>
<dbReference type="EMBL" id="CABITT030000003">
    <property type="protein sequence ID" value="VVA96008.1"/>
    <property type="molecule type" value="Genomic_DNA"/>
</dbReference>
<proteinExistence type="predicted"/>
<dbReference type="Pfam" id="PF03106">
    <property type="entry name" value="WRKY"/>
    <property type="match status" value="1"/>
</dbReference>
<dbReference type="SUPFAM" id="SSF118290">
    <property type="entry name" value="WRKY DNA-binding domain"/>
    <property type="match status" value="1"/>
</dbReference>
<keyword evidence="9" id="KW-1185">Reference proteome</keyword>
<dbReference type="GO" id="GO:0003700">
    <property type="term" value="F:DNA-binding transcription factor activity"/>
    <property type="evidence" value="ECO:0007669"/>
    <property type="project" value="InterPro"/>
</dbReference>
<dbReference type="GO" id="GO:0005634">
    <property type="term" value="C:nucleus"/>
    <property type="evidence" value="ECO:0007669"/>
    <property type="project" value="UniProtKB-SubCell"/>
</dbReference>
<feature type="region of interest" description="Disordered" evidence="6">
    <location>
        <begin position="32"/>
        <end position="56"/>
    </location>
</feature>
<dbReference type="InterPro" id="IPR044810">
    <property type="entry name" value="WRKY_plant"/>
</dbReference>
<dbReference type="InterPro" id="IPR003657">
    <property type="entry name" value="WRKY_dom"/>
</dbReference>
<dbReference type="OrthoDB" id="1915472at2759"/>
<evidence type="ECO:0000256" key="4">
    <source>
        <dbReference type="ARBA" id="ARBA00023163"/>
    </source>
</evidence>
<dbReference type="PANTHER" id="PTHR31221:SF160">
    <property type="entry name" value="WRKY TRANSCRIPTION FACTOR 45-RELATED"/>
    <property type="match status" value="1"/>
</dbReference>
<dbReference type="InterPro" id="IPR036576">
    <property type="entry name" value="WRKY_dom_sf"/>
</dbReference>
<organism evidence="8 9">
    <name type="scientific">Arabis nemorensis</name>
    <dbReference type="NCBI Taxonomy" id="586526"/>
    <lineage>
        <taxon>Eukaryota</taxon>
        <taxon>Viridiplantae</taxon>
        <taxon>Streptophyta</taxon>
        <taxon>Embryophyta</taxon>
        <taxon>Tracheophyta</taxon>
        <taxon>Spermatophyta</taxon>
        <taxon>Magnoliopsida</taxon>
        <taxon>eudicotyledons</taxon>
        <taxon>Gunneridae</taxon>
        <taxon>Pentapetalae</taxon>
        <taxon>rosids</taxon>
        <taxon>malvids</taxon>
        <taxon>Brassicales</taxon>
        <taxon>Brassicaceae</taxon>
        <taxon>Arabideae</taxon>
        <taxon>Arabis</taxon>
    </lineage>
</organism>
<protein>
    <recommendedName>
        <fullName evidence="7">WRKY domain-containing protein</fullName>
    </recommendedName>
</protein>
<evidence type="ECO:0000256" key="5">
    <source>
        <dbReference type="ARBA" id="ARBA00023242"/>
    </source>
</evidence>
<evidence type="ECO:0000256" key="1">
    <source>
        <dbReference type="ARBA" id="ARBA00004123"/>
    </source>
</evidence>
<dbReference type="PANTHER" id="PTHR31221">
    <property type="entry name" value="WRKY TRANSCRIPTION FACTOR PROTEIN 1-RELATED"/>
    <property type="match status" value="1"/>
</dbReference>
<dbReference type="GO" id="GO:0043565">
    <property type="term" value="F:sequence-specific DNA binding"/>
    <property type="evidence" value="ECO:0007669"/>
    <property type="project" value="InterPro"/>
</dbReference>
<gene>
    <name evidence="8" type="ORF">ANE_LOCUS6453</name>
</gene>
<dbReference type="FunFam" id="2.20.25.80:FF:000003">
    <property type="entry name" value="WRKY transcription factor 57"/>
    <property type="match status" value="1"/>
</dbReference>
<dbReference type="PROSITE" id="PS50811">
    <property type="entry name" value="WRKY"/>
    <property type="match status" value="1"/>
</dbReference>
<dbReference type="SMART" id="SM00774">
    <property type="entry name" value="WRKY"/>
    <property type="match status" value="1"/>
</dbReference>
<feature type="domain" description="WRKY" evidence="7">
    <location>
        <begin position="64"/>
        <end position="129"/>
    </location>
</feature>